<dbReference type="Proteomes" id="UP000317703">
    <property type="component" value="Segment"/>
</dbReference>
<sequence length="434" mass="48580">MNKFDYLFEAINNRAYNRKSFLLSVFSIVTPSVANNNKLKTIPYALLRDPDTKEVYFLKEGKKVVIEHAEYDKALFNKNDKITVDMSVHEFIKEKIETTVGLLLVNLVVFFESVGHAASYINGPITSGTVRGLIDSIMVDDPKEGETIPSDKASVTQCLNITKNLDYLEGLNDVFVKASSLDVLTVHPDVIKLRDKLLNELEKENKLNDAAAVAKVIDEVVALDASIQYNGPSKDFFIDKKFIDNARKKMFVVFDMVPDFNTGKYQLLRNSLNEGWDKDNYPAYINTAISGSYDRGNATGEGGAEVKVMILLTDRIEAIDTDCQTPRTETVTLNDFSFGSWVGGYYKTADGLKVLTKADKALLGKPLQFRVPQFCEQGDFNLCKVCCGEKLGAIQNRVSAETVLIFTHIMLGRMKSIHMSQLKMVKIDITKIVK</sequence>
<accession>A0A514TUY7</accession>
<proteinExistence type="predicted"/>
<name>A0A514TUY7_9CAUD</name>
<organism evidence="1 2">
    <name type="scientific">Aeromonas phage PS1</name>
    <dbReference type="NCBI Taxonomy" id="2591406"/>
    <lineage>
        <taxon>Viruses</taxon>
        <taxon>Duplodnaviria</taxon>
        <taxon>Heunggongvirae</taxon>
        <taxon>Uroviricota</taxon>
        <taxon>Caudoviricetes</taxon>
        <taxon>Chimalliviridae</taxon>
        <taxon>Ferozepurvirus</taxon>
        <taxon>Ferozepurvirus PS1</taxon>
    </lineage>
</organism>
<evidence type="ECO:0000313" key="1">
    <source>
        <dbReference type="EMBL" id="QDJ96838.1"/>
    </source>
</evidence>
<evidence type="ECO:0000313" key="2">
    <source>
        <dbReference type="Proteomes" id="UP000317703"/>
    </source>
</evidence>
<protein>
    <submittedName>
        <fullName evidence="1">Uncharacterized protein</fullName>
    </submittedName>
</protein>
<dbReference type="EMBL" id="MN032614">
    <property type="protein sequence ID" value="QDJ96838.1"/>
    <property type="molecule type" value="Genomic_DNA"/>
</dbReference>
<gene>
    <name evidence="1" type="ORF">PS1_0079</name>
</gene>
<keyword evidence="2" id="KW-1185">Reference proteome</keyword>
<reference evidence="1" key="1">
    <citation type="submission" date="2019-06" db="EMBL/GenBank/DDBJ databases">
        <title>Complete genome sequence of Aeromonas hydrophila bacteriophage PS1.</title>
        <authorList>
            <person name="Rai S."/>
            <person name="Tyagi A."/>
            <person name="Kumar N."/>
            <person name="Singh N."/>
        </authorList>
    </citation>
    <scope>NUCLEOTIDE SEQUENCE [LARGE SCALE GENOMIC DNA]</scope>
</reference>